<evidence type="ECO:0000256" key="1">
    <source>
        <dbReference type="ARBA" id="ARBA00003453"/>
    </source>
</evidence>
<dbReference type="AlphaFoldDB" id="A0A438N7E3"/>
<proteinExistence type="inferred from homology"/>
<evidence type="ECO:0000256" key="5">
    <source>
        <dbReference type="SAM" id="MobiDB-lite"/>
    </source>
</evidence>
<dbReference type="PANTHER" id="PTHR31315:SF1">
    <property type="entry name" value="PROTEIN SIP5"/>
    <property type="match status" value="1"/>
</dbReference>
<evidence type="ECO:0000256" key="2">
    <source>
        <dbReference type="ARBA" id="ARBA00010402"/>
    </source>
</evidence>
<feature type="region of interest" description="Disordered" evidence="5">
    <location>
        <begin position="564"/>
        <end position="731"/>
    </location>
</feature>
<feature type="compositionally biased region" description="Basic and acidic residues" evidence="5">
    <location>
        <begin position="76"/>
        <end position="107"/>
    </location>
</feature>
<dbReference type="VEuPathDB" id="FungiDB:PV10_05987"/>
<accession>A0A438N7E3</accession>
<gene>
    <name evidence="6" type="ORF">B0A52_05129</name>
</gene>
<feature type="compositionally biased region" description="Basic and acidic residues" evidence="5">
    <location>
        <begin position="329"/>
        <end position="338"/>
    </location>
</feature>
<feature type="region of interest" description="Disordered" evidence="5">
    <location>
        <begin position="396"/>
        <end position="430"/>
    </location>
</feature>
<dbReference type="InterPro" id="IPR039301">
    <property type="entry name" value="Sip5/DA2"/>
</dbReference>
<feature type="compositionally biased region" description="Polar residues" evidence="5">
    <location>
        <begin position="253"/>
        <end position="267"/>
    </location>
</feature>
<feature type="compositionally biased region" description="Basic and acidic residues" evidence="5">
    <location>
        <begin position="185"/>
        <end position="196"/>
    </location>
</feature>
<feature type="region of interest" description="Disordered" evidence="5">
    <location>
        <begin position="329"/>
        <end position="353"/>
    </location>
</feature>
<dbReference type="Proteomes" id="UP000288859">
    <property type="component" value="Unassembled WGS sequence"/>
</dbReference>
<feature type="compositionally biased region" description="Polar residues" evidence="5">
    <location>
        <begin position="396"/>
        <end position="412"/>
    </location>
</feature>
<comment type="caution">
    <text evidence="6">The sequence shown here is derived from an EMBL/GenBank/DDBJ whole genome shotgun (WGS) entry which is preliminary data.</text>
</comment>
<feature type="compositionally biased region" description="Basic and acidic residues" evidence="5">
    <location>
        <begin position="564"/>
        <end position="577"/>
    </location>
</feature>
<dbReference type="EMBL" id="NAJM01000017">
    <property type="protein sequence ID" value="RVX71557.1"/>
    <property type="molecule type" value="Genomic_DNA"/>
</dbReference>
<feature type="region of interest" description="Disordered" evidence="5">
    <location>
        <begin position="745"/>
        <end position="823"/>
    </location>
</feature>
<reference evidence="6 7" key="1">
    <citation type="submission" date="2017-03" db="EMBL/GenBank/DDBJ databases">
        <title>Genomes of endolithic fungi from Antarctica.</title>
        <authorList>
            <person name="Coleine C."/>
            <person name="Masonjones S."/>
            <person name="Stajich J.E."/>
        </authorList>
    </citation>
    <scope>NUCLEOTIDE SEQUENCE [LARGE SCALE GENOMIC DNA]</scope>
    <source>
        <strain evidence="6 7">CCFEE 6314</strain>
    </source>
</reference>
<protein>
    <recommendedName>
        <fullName evidence="4">Protein SIP5</fullName>
    </recommendedName>
    <alternativeName>
        <fullName evidence="3">Protein sip5</fullName>
    </alternativeName>
</protein>
<feature type="compositionally biased region" description="Polar residues" evidence="5">
    <location>
        <begin position="597"/>
        <end position="606"/>
    </location>
</feature>
<dbReference type="PANTHER" id="PTHR31315">
    <property type="entry name" value="PROTEIN SIP5"/>
    <property type="match status" value="1"/>
</dbReference>
<dbReference type="GO" id="GO:0005737">
    <property type="term" value="C:cytoplasm"/>
    <property type="evidence" value="ECO:0007669"/>
    <property type="project" value="TreeGrafter"/>
</dbReference>
<evidence type="ECO:0000256" key="3">
    <source>
        <dbReference type="ARBA" id="ARBA00020215"/>
    </source>
</evidence>
<comment type="similarity">
    <text evidence="2">Belongs to the SIP5 family.</text>
</comment>
<feature type="compositionally biased region" description="Polar residues" evidence="5">
    <location>
        <begin position="666"/>
        <end position="678"/>
    </location>
</feature>
<feature type="compositionally biased region" description="Polar residues" evidence="5">
    <location>
        <begin position="30"/>
        <end position="39"/>
    </location>
</feature>
<feature type="compositionally biased region" description="Low complexity" evidence="5">
    <location>
        <begin position="12"/>
        <end position="29"/>
    </location>
</feature>
<dbReference type="OrthoDB" id="21471at2759"/>
<feature type="compositionally biased region" description="Polar residues" evidence="5">
    <location>
        <begin position="197"/>
        <end position="214"/>
    </location>
</feature>
<comment type="function">
    <text evidence="1">May negatively regulate the SNF1 kinase.</text>
</comment>
<evidence type="ECO:0000313" key="6">
    <source>
        <dbReference type="EMBL" id="RVX71557.1"/>
    </source>
</evidence>
<feature type="compositionally biased region" description="Low complexity" evidence="5">
    <location>
        <begin position="782"/>
        <end position="794"/>
    </location>
</feature>
<feature type="region of interest" description="Disordered" evidence="5">
    <location>
        <begin position="515"/>
        <end position="543"/>
    </location>
</feature>
<dbReference type="CDD" id="cd24139">
    <property type="entry name" value="SIP5-like"/>
    <property type="match status" value="1"/>
</dbReference>
<evidence type="ECO:0000313" key="7">
    <source>
        <dbReference type="Proteomes" id="UP000288859"/>
    </source>
</evidence>
<sequence length="823" mass="88926">MGNSQTKEARAHGSSASRASGSASPATRSDNQLNGTSSDPPARPETSARQHRRGSRPDFSFLGIGGSSDQDTSSLETRRENKQEREARKLEKERAARLKERERSMKEEHVDGGYLVTQGVYVGVEDFSKPTVRQLMIERRLAPFFRGLNDFSESWAEHQLMAAARGMEIPPADQVPPELEYRLTKRTSSDKNKDKSTQSLTIPIGPRSQSFQSDSSAPISPLPNSLPLPSPSIPPPTNSPSTNIFRTRAKTLASLTTSSRTNSQQDMTPREFQLPPDPFVNGQPIEVYLYKDATECPICFLYYPPYLNTTRCCEQPICSECFVQIKRPDPHPPEHEQPDPNAPPPSEAEREAQADGLLVSEVATCPYCKTPEFGITYTPPPFRRGLTYGTGSQPYQVMSARSSQTSISSGNLSPGPGRRRGTSLSAAAPEVITTDKIRPDWATKLATARAHAARRAAAATALHTAAYLMNGQTSEQARAFSTFGRRNMLRRSTLESSETTPSASLSALALLAERHASRQQEPAQPDARHSFLPPPRGSSARRSRMDDLEEMMMMEAIRLSLAAEEDRRRKEEKEARKEAKRKGKEGKKAEKAARKSSLFTLNSNASAGEGAGSPMERSRSNLSLGMDDDTASASGKGKRVERESSPPIEGLRSDDDVSRGPYLPTLSLSGTSQESLASSIPVPGAPAEPFRRSHLRQMSNASSASSSFVESGPAAGISGTNTPPPGSLEPMFNFRSLAAMIGDDEKGEVSAHVELAGGEGQSLAASPGSGSKSKPVEQTAGSNVDSASSDSSSEPDLRDARSNGTEDKQGETLIETTPTTTNV</sequence>
<organism evidence="6 7">
    <name type="scientific">Exophiala mesophila</name>
    <name type="common">Black yeast-like fungus</name>
    <dbReference type="NCBI Taxonomy" id="212818"/>
    <lineage>
        <taxon>Eukaryota</taxon>
        <taxon>Fungi</taxon>
        <taxon>Dikarya</taxon>
        <taxon>Ascomycota</taxon>
        <taxon>Pezizomycotina</taxon>
        <taxon>Eurotiomycetes</taxon>
        <taxon>Chaetothyriomycetidae</taxon>
        <taxon>Chaetothyriales</taxon>
        <taxon>Herpotrichiellaceae</taxon>
        <taxon>Exophiala</taxon>
    </lineage>
</organism>
<feature type="region of interest" description="Disordered" evidence="5">
    <location>
        <begin position="1"/>
        <end position="107"/>
    </location>
</feature>
<name>A0A438N7E3_EXOME</name>
<feature type="compositionally biased region" description="Pro residues" evidence="5">
    <location>
        <begin position="220"/>
        <end position="238"/>
    </location>
</feature>
<feature type="compositionally biased region" description="Basic and acidic residues" evidence="5">
    <location>
        <begin position="795"/>
        <end position="810"/>
    </location>
</feature>
<feature type="region of interest" description="Disordered" evidence="5">
    <location>
        <begin position="185"/>
        <end position="278"/>
    </location>
</feature>
<evidence type="ECO:0000256" key="4">
    <source>
        <dbReference type="ARBA" id="ARBA00021336"/>
    </source>
</evidence>